<protein>
    <recommendedName>
        <fullName evidence="1">Reverse transcriptase domain-containing protein</fullName>
    </recommendedName>
</protein>
<dbReference type="InterPro" id="IPR052343">
    <property type="entry name" value="Retrotransposon-Effector_Assoc"/>
</dbReference>
<sequence>MNKSGGMTILWNNEVKISEVQASAFTIEAKVEDEEKRESWWFVGVYASCDSQVRKGQWEVINRRKSGKPWTWCNNWYGTGEVKERLDRGLCTVDWSQCYVDANCTHIESHASDHSMLVLDTQKDKKYRKKRFQFDKRWIQQEDVEGVVKKAWSIHCEGTRWFKVKQKIRNCRVELLKWSSSKKGNSLEKIKWCKKQIDDIKISTTENKKQQVQEMKWQLKKAYEDEEAYWNQKSRLTWLKESDKNTQFFHATVKGRRKRNKIQNMRMANGEWTANADELGKEVANYYKDLFKSSATGELEEILDGIPVTITEQMNKELTKKVDENEIKSAFFSMDPNKAPGSDGMSPLFFQKFWSIIKKDLVNAIQGFFHHGVILKAINHTIISLIPKIDCPIEINQYRPISLCQVVYKALAKILANRLKPFLSRCISKSQSAFVPGRQILDNIILSHELMHYLKNKRKGGVGSMAVKLDMSKAYDRVEWRFLKAIMEKMGFCSTWVGWITACISSVTYSFNINGEQKEFVTPTRGIRQGDPLSPYLFLLCSEGLSNLLQKAKVEKELTGVKISRGAPAITHLFFADDSLVFCKANKQEAIKLMMILKQYEEATGQLINKEKSSVYFSKNTMQSVRSEVCQAMGSIKQVGQGKYLGLPMIITRSKEQVFGFIRNSVDKKLQGWKNKLLSQGGKEIMLKAVAMAMPTYTMSCFKLHTKLCRALSSKMADYWWGDNDGNKKIHWIGWKKMAAKRSKGGLGFKDLQLFNKALLAKQVWKLITQPNLLVSKVLKEKYYPKLLVFNSKVPQNASWIWRSLSGVRNELQEGIRRRIGNGKGTRIWEDNWIPETPGGKPTSVKPQGCQLKLVSELIRNNRWNRVLIFKTFNHQDAVRILTIPISVTGIEDSYYWAHNQNGQYTVQSGYKAWVKKKEMESSGRRDEAGTSLDRTISQIWSSLWKQNVSQKMKIFIWKCLHGGLPVREVIYSRTRQGTPICAGCGANEETIEHMLLQCHNVKEI</sequence>
<organism evidence="2 3">
    <name type="scientific">Coffea arabica</name>
    <name type="common">Arabian coffee</name>
    <dbReference type="NCBI Taxonomy" id="13443"/>
    <lineage>
        <taxon>Eukaryota</taxon>
        <taxon>Viridiplantae</taxon>
        <taxon>Streptophyta</taxon>
        <taxon>Embryophyta</taxon>
        <taxon>Tracheophyta</taxon>
        <taxon>Spermatophyta</taxon>
        <taxon>Magnoliopsida</taxon>
        <taxon>eudicotyledons</taxon>
        <taxon>Gunneridae</taxon>
        <taxon>Pentapetalae</taxon>
        <taxon>asterids</taxon>
        <taxon>lamiids</taxon>
        <taxon>Gentianales</taxon>
        <taxon>Rubiaceae</taxon>
        <taxon>Ixoroideae</taxon>
        <taxon>Gardenieae complex</taxon>
        <taxon>Bertiereae - Coffeeae clade</taxon>
        <taxon>Coffeeae</taxon>
        <taxon>Coffea</taxon>
    </lineage>
</organism>
<dbReference type="Proteomes" id="UP001652660">
    <property type="component" value="Chromosome 8e"/>
</dbReference>
<dbReference type="Pfam" id="PF13966">
    <property type="entry name" value="zf-RVT"/>
    <property type="match status" value="1"/>
</dbReference>
<proteinExistence type="predicted"/>
<reference evidence="3" key="1">
    <citation type="submission" date="2025-08" db="UniProtKB">
        <authorList>
            <consortium name="RefSeq"/>
        </authorList>
    </citation>
    <scope>IDENTIFICATION</scope>
    <source>
        <tissue evidence="3">Leaves</tissue>
    </source>
</reference>
<evidence type="ECO:0000259" key="1">
    <source>
        <dbReference type="PROSITE" id="PS50878"/>
    </source>
</evidence>
<dbReference type="PROSITE" id="PS50878">
    <property type="entry name" value="RT_POL"/>
    <property type="match status" value="1"/>
</dbReference>
<dbReference type="GeneID" id="140012621"/>
<dbReference type="PANTHER" id="PTHR46890">
    <property type="entry name" value="NON-LTR RETROLELEMENT REVERSE TRANSCRIPTASE-LIKE PROTEIN-RELATED"/>
    <property type="match status" value="1"/>
</dbReference>
<dbReference type="InterPro" id="IPR043502">
    <property type="entry name" value="DNA/RNA_pol_sf"/>
</dbReference>
<evidence type="ECO:0000313" key="2">
    <source>
        <dbReference type="Proteomes" id="UP001652660"/>
    </source>
</evidence>
<keyword evidence="2" id="KW-1185">Reference proteome</keyword>
<feature type="domain" description="Reverse transcriptase" evidence="1">
    <location>
        <begin position="367"/>
        <end position="649"/>
    </location>
</feature>
<name>A0ABM4VBS8_COFAR</name>
<dbReference type="SUPFAM" id="SSF56672">
    <property type="entry name" value="DNA/RNA polymerases"/>
    <property type="match status" value="1"/>
</dbReference>
<dbReference type="CDD" id="cd01650">
    <property type="entry name" value="RT_nLTR_like"/>
    <property type="match status" value="1"/>
</dbReference>
<dbReference type="InterPro" id="IPR026960">
    <property type="entry name" value="RVT-Znf"/>
</dbReference>
<dbReference type="PANTHER" id="PTHR46890:SF48">
    <property type="entry name" value="RNA-DIRECTED DNA POLYMERASE"/>
    <property type="match status" value="1"/>
</dbReference>
<gene>
    <name evidence="3" type="primary">LOC140012621</name>
</gene>
<dbReference type="Pfam" id="PF00078">
    <property type="entry name" value="RVT_1"/>
    <property type="match status" value="1"/>
</dbReference>
<dbReference type="InterPro" id="IPR000477">
    <property type="entry name" value="RT_dom"/>
</dbReference>
<dbReference type="RefSeq" id="XP_071916995.1">
    <property type="nucleotide sequence ID" value="XM_072060894.1"/>
</dbReference>
<evidence type="ECO:0000313" key="3">
    <source>
        <dbReference type="RefSeq" id="XP_071916995.1"/>
    </source>
</evidence>
<accession>A0ABM4VBS8</accession>